<evidence type="ECO:0000313" key="4">
    <source>
        <dbReference type="Proteomes" id="UP001146793"/>
    </source>
</evidence>
<dbReference type="SMART" id="SM00156">
    <property type="entry name" value="PP2Ac"/>
    <property type="match status" value="1"/>
</dbReference>
<evidence type="ECO:0000256" key="1">
    <source>
        <dbReference type="SAM" id="MobiDB-lite"/>
    </source>
</evidence>
<feature type="domain" description="Serine/threonine specific protein phosphatases" evidence="2">
    <location>
        <begin position="99"/>
        <end position="381"/>
    </location>
</feature>
<sequence>MSSSDFEPMDIEEASGSDNEKKKEKEQEKGKGKGKEKEKEKVKEQEKKRKIVRCGSDRKISKVIQPTRIILTTEDIFSNSISIPNHQVIKEHFFFEGKIEKKAILKICHLVQEILKKEQNLIYVQSPVIIFGDLHGKFYDLCNQIQKCGECENNKNHYLFLGDYVDRGNFGFEIVCYLFALKIALPKACFLLRGNSECRQVTSFFNFKSEVVEKYDVEIYNEIMNTFDCLPLAAIVDDKFFCVHGGISPKLKTLESLNRINRFQETPSQGLFPELLWSDPHPHYDKPKKTPYDFTFNTLRNCAYLYSYNAICKFLFSNNLTCVIRAHESQQKGYLMYRKGMQTNFPSLITIFSSPNYVGYDRNKGAVIKYGERAIVLKEFGGVDEPYYLPRRMDVFSWSIPFLKQKIHSYWDEILSLGTKQTDNNSEKPNVQSEKSPKTSLDSILMENKKKRKNPNYFYGNLFLDKNHCKILKLKMLFFSQLFVDYSKAKKLKKNKYNGMKSNKINLHHISRSQSIQPFGVYQKNRISLIDSYTKNLQLKKISIIRSPSLEGHLLKRKLETGIRDCWLATHKDIKPFELKASKKIMDIEKNKLEDIKEIEFETSNIIPQKKDLSKKFPQIIQIERFDGLKKIKKTKKIRKNSRFKNPNKKNKPLIQNNQSKEKSNQRNKRNIKNN</sequence>
<proteinExistence type="predicted"/>
<dbReference type="InterPro" id="IPR043360">
    <property type="entry name" value="PP2B"/>
</dbReference>
<protein>
    <submittedName>
        <fullName evidence="3">Serine/threonine-protein phosphatase 2b catalytic subunit 1-related</fullName>
    </submittedName>
</protein>
<dbReference type="GO" id="GO:0097720">
    <property type="term" value="P:calcineurin-mediated signaling"/>
    <property type="evidence" value="ECO:0007669"/>
    <property type="project" value="InterPro"/>
</dbReference>
<comment type="caution">
    <text evidence="3">The sequence shown here is derived from an EMBL/GenBank/DDBJ whole genome shotgun (WGS) entry which is preliminary data.</text>
</comment>
<feature type="compositionally biased region" description="Basic and acidic residues" evidence="1">
    <location>
        <begin position="18"/>
        <end position="45"/>
    </location>
</feature>
<dbReference type="EMBL" id="JANTQA010000029">
    <property type="protein sequence ID" value="KAJ3441753.1"/>
    <property type="molecule type" value="Genomic_DNA"/>
</dbReference>
<organism evidence="3 4">
    <name type="scientific">Anaeramoeba flamelloides</name>
    <dbReference type="NCBI Taxonomy" id="1746091"/>
    <lineage>
        <taxon>Eukaryota</taxon>
        <taxon>Metamonada</taxon>
        <taxon>Anaeramoebidae</taxon>
        <taxon>Anaeramoeba</taxon>
    </lineage>
</organism>
<dbReference type="InterPro" id="IPR006186">
    <property type="entry name" value="Ser/Thr-sp_prot-phosphatase"/>
</dbReference>
<feature type="region of interest" description="Disordered" evidence="1">
    <location>
        <begin position="635"/>
        <end position="675"/>
    </location>
</feature>
<dbReference type="Gene3D" id="3.60.21.10">
    <property type="match status" value="1"/>
</dbReference>
<dbReference type="GO" id="GO:0033192">
    <property type="term" value="F:calmodulin-dependent protein phosphatase activity"/>
    <property type="evidence" value="ECO:0007669"/>
    <property type="project" value="InterPro"/>
</dbReference>
<accession>A0AAV7ZN31</accession>
<reference evidence="3" key="1">
    <citation type="submission" date="2022-08" db="EMBL/GenBank/DDBJ databases">
        <title>Novel sulphate-reducing endosymbionts in the free-living metamonad Anaeramoeba.</title>
        <authorList>
            <person name="Jerlstrom-Hultqvist J."/>
            <person name="Cepicka I."/>
            <person name="Gallot-Lavallee L."/>
            <person name="Salas-Leiva D."/>
            <person name="Curtis B.A."/>
            <person name="Zahonova K."/>
            <person name="Pipaliya S."/>
            <person name="Dacks J."/>
            <person name="Roger A.J."/>
        </authorList>
    </citation>
    <scope>NUCLEOTIDE SEQUENCE</scope>
    <source>
        <strain evidence="3">Busselton2</strain>
    </source>
</reference>
<feature type="compositionally biased region" description="Basic residues" evidence="1">
    <location>
        <begin position="635"/>
        <end position="652"/>
    </location>
</feature>
<evidence type="ECO:0000313" key="3">
    <source>
        <dbReference type="EMBL" id="KAJ3441753.1"/>
    </source>
</evidence>
<feature type="compositionally biased region" description="Basic residues" evidence="1">
    <location>
        <begin position="666"/>
        <end position="675"/>
    </location>
</feature>
<dbReference type="SUPFAM" id="SSF56300">
    <property type="entry name" value="Metallo-dependent phosphatases"/>
    <property type="match status" value="1"/>
</dbReference>
<dbReference type="Pfam" id="PF00149">
    <property type="entry name" value="Metallophos"/>
    <property type="match status" value="1"/>
</dbReference>
<dbReference type="AlphaFoldDB" id="A0AAV7ZN31"/>
<name>A0AAV7ZN31_9EUKA</name>
<feature type="region of interest" description="Disordered" evidence="1">
    <location>
        <begin position="1"/>
        <end position="45"/>
    </location>
</feature>
<feature type="region of interest" description="Disordered" evidence="1">
    <location>
        <begin position="421"/>
        <end position="440"/>
    </location>
</feature>
<dbReference type="PANTHER" id="PTHR45673">
    <property type="entry name" value="SERINE/THREONINE-PROTEIN PHOSPHATASE 2B CATALYTIC SUBUNIT 1-RELATED"/>
    <property type="match status" value="1"/>
</dbReference>
<dbReference type="InterPro" id="IPR029052">
    <property type="entry name" value="Metallo-depent_PP-like"/>
</dbReference>
<dbReference type="Proteomes" id="UP001146793">
    <property type="component" value="Unassembled WGS sequence"/>
</dbReference>
<dbReference type="PRINTS" id="PR00114">
    <property type="entry name" value="STPHPHTASE"/>
</dbReference>
<evidence type="ECO:0000259" key="2">
    <source>
        <dbReference type="SMART" id="SM00156"/>
    </source>
</evidence>
<gene>
    <name evidence="3" type="ORF">M0812_13767</name>
</gene>
<dbReference type="InterPro" id="IPR004843">
    <property type="entry name" value="Calcineurin-like_PHP"/>
</dbReference>